<accession>A0AAP0S4W3</accession>
<evidence type="ECO:0000256" key="4">
    <source>
        <dbReference type="ARBA" id="ARBA00023163"/>
    </source>
</evidence>
<feature type="region of interest" description="Disordered" evidence="6">
    <location>
        <begin position="120"/>
        <end position="159"/>
    </location>
</feature>
<dbReference type="Proteomes" id="UP001415857">
    <property type="component" value="Unassembled WGS sequence"/>
</dbReference>
<dbReference type="PANTHER" id="PTHR15138:SF14">
    <property type="entry name" value="TRANSCRIPTION INITIATION FACTOR TFIID SUBUNIT 4"/>
    <property type="match status" value="1"/>
</dbReference>
<dbReference type="Pfam" id="PF05236">
    <property type="entry name" value="TAF4"/>
    <property type="match status" value="1"/>
</dbReference>
<comment type="subcellular location">
    <subcellularLocation>
        <location evidence="1">Nucleus</location>
    </subcellularLocation>
</comment>
<evidence type="ECO:0000256" key="1">
    <source>
        <dbReference type="ARBA" id="ARBA00004123"/>
    </source>
</evidence>
<dbReference type="InterPro" id="IPR007900">
    <property type="entry name" value="TAF4_C"/>
</dbReference>
<proteinExistence type="inferred from homology"/>
<feature type="compositionally biased region" description="Basic and acidic residues" evidence="6">
    <location>
        <begin position="49"/>
        <end position="72"/>
    </location>
</feature>
<comment type="similarity">
    <text evidence="2">Belongs to the TAF4 family.</text>
</comment>
<evidence type="ECO:0000256" key="2">
    <source>
        <dbReference type="ARBA" id="ARBA00006178"/>
    </source>
</evidence>
<sequence length="209" mass="23357">MHWLMTNLIRLAKQRVDIEKPRHKTVVTSRHKTVVTSDVQHQISVMNQKAKDNTEKKHADEAEKLHKLKEAEGESGINVDMDKDRVVLKTPKANVAARAAMGGDDLTLKWLLLAKKAQQKDDGGLGTSSTAHSSENKSNMPSPTSERAIGDVQAPQEKGTEYSFQGDQLVMPQKKLVRSLSVKDVIAIMEREPQMSKSTFAYCLHERLC</sequence>
<evidence type="ECO:0000256" key="6">
    <source>
        <dbReference type="SAM" id="MobiDB-lite"/>
    </source>
</evidence>
<evidence type="ECO:0000313" key="8">
    <source>
        <dbReference type="EMBL" id="KAK9287117.1"/>
    </source>
</evidence>
<dbReference type="GO" id="GO:0005669">
    <property type="term" value="C:transcription factor TFIID complex"/>
    <property type="evidence" value="ECO:0007669"/>
    <property type="project" value="InterPro"/>
</dbReference>
<evidence type="ECO:0000256" key="3">
    <source>
        <dbReference type="ARBA" id="ARBA00023015"/>
    </source>
</evidence>
<feature type="region of interest" description="Disordered" evidence="6">
    <location>
        <begin position="49"/>
        <end position="73"/>
    </location>
</feature>
<evidence type="ECO:0000313" key="9">
    <source>
        <dbReference type="Proteomes" id="UP001415857"/>
    </source>
</evidence>
<reference evidence="8 9" key="1">
    <citation type="journal article" date="2024" name="Plant J.">
        <title>Genome sequences and population genomics reveal climatic adaptation and genomic divergence between two closely related sweetgum species.</title>
        <authorList>
            <person name="Xu W.Q."/>
            <person name="Ren C.Q."/>
            <person name="Zhang X.Y."/>
            <person name="Comes H.P."/>
            <person name="Liu X.H."/>
            <person name="Li Y.G."/>
            <person name="Kettle C.J."/>
            <person name="Jalonen R."/>
            <person name="Gaisberger H."/>
            <person name="Ma Y.Z."/>
            <person name="Qiu Y.X."/>
        </authorList>
    </citation>
    <scope>NUCLEOTIDE SEQUENCE [LARGE SCALE GENOMIC DNA]</scope>
    <source>
        <strain evidence="8">Hangzhou</strain>
    </source>
</reference>
<name>A0AAP0S4W3_LIQFO</name>
<keyword evidence="3" id="KW-0805">Transcription regulation</keyword>
<dbReference type="GO" id="GO:0016251">
    <property type="term" value="F:RNA polymerase II general transcription initiation factor activity"/>
    <property type="evidence" value="ECO:0007669"/>
    <property type="project" value="TreeGrafter"/>
</dbReference>
<feature type="domain" description="Transcription initiation factor TFIID component TAF4 C-terminal" evidence="7">
    <location>
        <begin position="2"/>
        <end position="203"/>
    </location>
</feature>
<dbReference type="InterPro" id="IPR045144">
    <property type="entry name" value="TAF4"/>
</dbReference>
<comment type="caution">
    <text evidence="8">The sequence shown here is derived from an EMBL/GenBank/DDBJ whole genome shotgun (WGS) entry which is preliminary data.</text>
</comment>
<keyword evidence="9" id="KW-1185">Reference proteome</keyword>
<dbReference type="GO" id="GO:0003677">
    <property type="term" value="F:DNA binding"/>
    <property type="evidence" value="ECO:0007669"/>
    <property type="project" value="TreeGrafter"/>
</dbReference>
<protein>
    <recommendedName>
        <fullName evidence="7">Transcription initiation factor TFIID component TAF4 C-terminal domain-containing protein</fullName>
    </recommendedName>
</protein>
<keyword evidence="4" id="KW-0804">Transcription</keyword>
<evidence type="ECO:0000259" key="7">
    <source>
        <dbReference type="Pfam" id="PF05236"/>
    </source>
</evidence>
<evidence type="ECO:0000256" key="5">
    <source>
        <dbReference type="ARBA" id="ARBA00023242"/>
    </source>
</evidence>
<gene>
    <name evidence="8" type="ORF">L1049_015528</name>
</gene>
<organism evidence="8 9">
    <name type="scientific">Liquidambar formosana</name>
    <name type="common">Formosan gum</name>
    <dbReference type="NCBI Taxonomy" id="63359"/>
    <lineage>
        <taxon>Eukaryota</taxon>
        <taxon>Viridiplantae</taxon>
        <taxon>Streptophyta</taxon>
        <taxon>Embryophyta</taxon>
        <taxon>Tracheophyta</taxon>
        <taxon>Spermatophyta</taxon>
        <taxon>Magnoliopsida</taxon>
        <taxon>eudicotyledons</taxon>
        <taxon>Gunneridae</taxon>
        <taxon>Pentapetalae</taxon>
        <taxon>Saxifragales</taxon>
        <taxon>Altingiaceae</taxon>
        <taxon>Liquidambar</taxon>
    </lineage>
</organism>
<dbReference type="EMBL" id="JBBPBK010000004">
    <property type="protein sequence ID" value="KAK9287117.1"/>
    <property type="molecule type" value="Genomic_DNA"/>
</dbReference>
<dbReference type="AlphaFoldDB" id="A0AAP0S4W3"/>
<keyword evidence="5" id="KW-0539">Nucleus</keyword>
<feature type="compositionally biased region" description="Polar residues" evidence="6">
    <location>
        <begin position="127"/>
        <end position="145"/>
    </location>
</feature>
<dbReference type="GO" id="GO:0006367">
    <property type="term" value="P:transcription initiation at RNA polymerase II promoter"/>
    <property type="evidence" value="ECO:0007669"/>
    <property type="project" value="TreeGrafter"/>
</dbReference>
<dbReference type="PANTHER" id="PTHR15138">
    <property type="entry name" value="TRANSCRIPTION INITIATION FACTOR TFIID SUBUNIT 4"/>
    <property type="match status" value="1"/>
</dbReference>